<dbReference type="Pfam" id="PF09932">
    <property type="entry name" value="DUF2164"/>
    <property type="match status" value="1"/>
</dbReference>
<organism evidence="1 2">
    <name type="scientific">Pradoshia eiseniae</name>
    <dbReference type="NCBI Taxonomy" id="2064768"/>
    <lineage>
        <taxon>Bacteria</taxon>
        <taxon>Bacillati</taxon>
        <taxon>Bacillota</taxon>
        <taxon>Bacilli</taxon>
        <taxon>Bacillales</taxon>
        <taxon>Bacillaceae</taxon>
        <taxon>Pradoshia</taxon>
    </lineage>
</organism>
<gene>
    <name evidence="1" type="ORF">CYL18_16495</name>
</gene>
<dbReference type="InterPro" id="IPR018680">
    <property type="entry name" value="DUF2164"/>
</dbReference>
<sequence length="82" mass="9637">MLVKWNADERKRIISEIQYFYHQERDEEIGELAAGTILDFFAEQIGPYYYNAGIKDAVKQAEVHASRLEEDLYALLRKGNKR</sequence>
<reference evidence="1 2" key="1">
    <citation type="submission" date="2017-12" db="EMBL/GenBank/DDBJ databases">
        <title>Taxonomic description and draft genome of Pradoshia cofamensis Gen. nov., sp. nov., a thermotolerant bacillale isolated from anterior gut of earthworm Eisenia fetida.</title>
        <authorList>
            <person name="Saha T."/>
            <person name="Chakraborty R."/>
        </authorList>
    </citation>
    <scope>NUCLEOTIDE SEQUENCE [LARGE SCALE GENOMIC DNA]</scope>
    <source>
        <strain evidence="1 2">EAG3</strain>
    </source>
</reference>
<evidence type="ECO:0000313" key="2">
    <source>
        <dbReference type="Proteomes" id="UP000239663"/>
    </source>
</evidence>
<dbReference type="OrthoDB" id="573733at2"/>
<keyword evidence="2" id="KW-1185">Reference proteome</keyword>
<evidence type="ECO:0000313" key="1">
    <source>
        <dbReference type="EMBL" id="PQD94071.1"/>
    </source>
</evidence>
<dbReference type="RefSeq" id="WP_104850612.1">
    <property type="nucleotide sequence ID" value="NZ_PKOZ01000015.1"/>
</dbReference>
<dbReference type="EMBL" id="PKOZ01000015">
    <property type="protein sequence ID" value="PQD94071.1"/>
    <property type="molecule type" value="Genomic_DNA"/>
</dbReference>
<comment type="caution">
    <text evidence="1">The sequence shown here is derived from an EMBL/GenBank/DDBJ whole genome shotgun (WGS) entry which is preliminary data.</text>
</comment>
<dbReference type="Proteomes" id="UP000239663">
    <property type="component" value="Unassembled WGS sequence"/>
</dbReference>
<protein>
    <submittedName>
        <fullName evidence="1">DUF2164 domain-containing protein</fullName>
    </submittedName>
</protein>
<accession>A0A2S7MW76</accession>
<proteinExistence type="predicted"/>
<dbReference type="AlphaFoldDB" id="A0A2S7MW76"/>
<name>A0A2S7MW76_9BACI</name>